<protein>
    <submittedName>
        <fullName evidence="1">Uncharacterized protein</fullName>
    </submittedName>
</protein>
<name>A0AAN9GNJ6_9CAEN</name>
<sequence length="109" mass="12256">MNRIYYFRQQYSRTCDERTPLGPAKSVPTLQVACHDRCILVEMTDKGTSKCVLSREVSSQGPHMAGTTVTFCSSPPFLSSKMARFGPLKQSTVEPPFINLQKSGKMWSY</sequence>
<dbReference type="Proteomes" id="UP001374579">
    <property type="component" value="Unassembled WGS sequence"/>
</dbReference>
<evidence type="ECO:0000313" key="1">
    <source>
        <dbReference type="EMBL" id="KAK7114889.1"/>
    </source>
</evidence>
<proteinExistence type="predicted"/>
<reference evidence="1 2" key="1">
    <citation type="submission" date="2024-02" db="EMBL/GenBank/DDBJ databases">
        <title>Chromosome-scale genome assembly of the rough periwinkle Littorina saxatilis.</title>
        <authorList>
            <person name="De Jode A."/>
            <person name="Faria R."/>
            <person name="Formenti G."/>
            <person name="Sims Y."/>
            <person name="Smith T.P."/>
            <person name="Tracey A."/>
            <person name="Wood J.M.D."/>
            <person name="Zagrodzka Z.B."/>
            <person name="Johannesson K."/>
            <person name="Butlin R.K."/>
            <person name="Leder E.H."/>
        </authorList>
    </citation>
    <scope>NUCLEOTIDE SEQUENCE [LARGE SCALE GENOMIC DNA]</scope>
    <source>
        <strain evidence="1">Snail1</strain>
        <tissue evidence="1">Muscle</tissue>
    </source>
</reference>
<dbReference type="AlphaFoldDB" id="A0AAN9GNJ6"/>
<comment type="caution">
    <text evidence="1">The sequence shown here is derived from an EMBL/GenBank/DDBJ whole genome shotgun (WGS) entry which is preliminary data.</text>
</comment>
<accession>A0AAN9GNJ6</accession>
<dbReference type="EMBL" id="JBAMIC010000001">
    <property type="protein sequence ID" value="KAK7114889.1"/>
    <property type="molecule type" value="Genomic_DNA"/>
</dbReference>
<organism evidence="1 2">
    <name type="scientific">Littorina saxatilis</name>
    <dbReference type="NCBI Taxonomy" id="31220"/>
    <lineage>
        <taxon>Eukaryota</taxon>
        <taxon>Metazoa</taxon>
        <taxon>Spiralia</taxon>
        <taxon>Lophotrochozoa</taxon>
        <taxon>Mollusca</taxon>
        <taxon>Gastropoda</taxon>
        <taxon>Caenogastropoda</taxon>
        <taxon>Littorinimorpha</taxon>
        <taxon>Littorinoidea</taxon>
        <taxon>Littorinidae</taxon>
        <taxon>Littorina</taxon>
    </lineage>
</organism>
<gene>
    <name evidence="1" type="ORF">V1264_000870</name>
</gene>
<evidence type="ECO:0000313" key="2">
    <source>
        <dbReference type="Proteomes" id="UP001374579"/>
    </source>
</evidence>
<keyword evidence="2" id="KW-1185">Reference proteome</keyword>